<evidence type="ECO:0000313" key="7">
    <source>
        <dbReference type="Proteomes" id="UP001383192"/>
    </source>
</evidence>
<dbReference type="PROSITE" id="PS50118">
    <property type="entry name" value="HMG_BOX_2"/>
    <property type="match status" value="1"/>
</dbReference>
<dbReference type="InterPro" id="IPR009071">
    <property type="entry name" value="HMG_box_dom"/>
</dbReference>
<dbReference type="GO" id="GO:0000978">
    <property type="term" value="F:RNA polymerase II cis-regulatory region sequence-specific DNA binding"/>
    <property type="evidence" value="ECO:0007669"/>
    <property type="project" value="TreeGrafter"/>
</dbReference>
<comment type="caution">
    <text evidence="6">The sequence shown here is derived from an EMBL/GenBank/DDBJ whole genome shotgun (WGS) entry which is preliminary data.</text>
</comment>
<dbReference type="Proteomes" id="UP001383192">
    <property type="component" value="Unassembled WGS sequence"/>
</dbReference>
<keyword evidence="2" id="KW-0804">Transcription</keyword>
<feature type="compositionally biased region" description="Polar residues" evidence="4">
    <location>
        <begin position="171"/>
        <end position="183"/>
    </location>
</feature>
<protein>
    <submittedName>
        <fullName evidence="6">Slightly ste11-like protein</fullName>
    </submittedName>
</protein>
<feature type="DNA-binding region" description="HMG box" evidence="3">
    <location>
        <begin position="78"/>
        <end position="144"/>
    </location>
</feature>
<evidence type="ECO:0000256" key="2">
    <source>
        <dbReference type="ARBA" id="ARBA00023163"/>
    </source>
</evidence>
<feature type="region of interest" description="Disordered" evidence="4">
    <location>
        <begin position="151"/>
        <end position="219"/>
    </location>
</feature>
<feature type="region of interest" description="Disordered" evidence="4">
    <location>
        <begin position="42"/>
        <end position="80"/>
    </location>
</feature>
<keyword evidence="3" id="KW-0539">Nucleus</keyword>
<dbReference type="GO" id="GO:0030154">
    <property type="term" value="P:cell differentiation"/>
    <property type="evidence" value="ECO:0007669"/>
    <property type="project" value="TreeGrafter"/>
</dbReference>
<dbReference type="GO" id="GO:0001228">
    <property type="term" value="F:DNA-binding transcription activator activity, RNA polymerase II-specific"/>
    <property type="evidence" value="ECO:0007669"/>
    <property type="project" value="TreeGrafter"/>
</dbReference>
<dbReference type="InterPro" id="IPR050140">
    <property type="entry name" value="SRY-related_HMG-box_TF-like"/>
</dbReference>
<keyword evidence="7" id="KW-1185">Reference proteome</keyword>
<accession>A0AAW0CHD6</accession>
<dbReference type="EMBL" id="JAYKXP010000046">
    <property type="protein sequence ID" value="KAK7037562.1"/>
    <property type="molecule type" value="Genomic_DNA"/>
</dbReference>
<name>A0AAW0CHD6_9AGAR</name>
<gene>
    <name evidence="6" type="primary">RFG1_6</name>
    <name evidence="6" type="ORF">VNI00_011054</name>
</gene>
<dbReference type="Gene3D" id="1.10.30.10">
    <property type="entry name" value="High mobility group box domain"/>
    <property type="match status" value="1"/>
</dbReference>
<proteinExistence type="predicted"/>
<dbReference type="PANTHER" id="PTHR10270:SF161">
    <property type="entry name" value="SEX-DETERMINING REGION Y PROTEIN"/>
    <property type="match status" value="1"/>
</dbReference>
<keyword evidence="1 3" id="KW-0238">DNA-binding</keyword>
<dbReference type="SMART" id="SM00398">
    <property type="entry name" value="HMG"/>
    <property type="match status" value="1"/>
</dbReference>
<organism evidence="6 7">
    <name type="scientific">Paramarasmius palmivorus</name>
    <dbReference type="NCBI Taxonomy" id="297713"/>
    <lineage>
        <taxon>Eukaryota</taxon>
        <taxon>Fungi</taxon>
        <taxon>Dikarya</taxon>
        <taxon>Basidiomycota</taxon>
        <taxon>Agaricomycotina</taxon>
        <taxon>Agaricomycetes</taxon>
        <taxon>Agaricomycetidae</taxon>
        <taxon>Agaricales</taxon>
        <taxon>Marasmiineae</taxon>
        <taxon>Marasmiaceae</taxon>
        <taxon>Paramarasmius</taxon>
    </lineage>
</organism>
<dbReference type="CDD" id="cd01389">
    <property type="entry name" value="HMG-box_ROX1-like"/>
    <property type="match status" value="1"/>
</dbReference>
<dbReference type="SUPFAM" id="SSF47095">
    <property type="entry name" value="HMG-box"/>
    <property type="match status" value="1"/>
</dbReference>
<dbReference type="InterPro" id="IPR036910">
    <property type="entry name" value="HMG_box_dom_sf"/>
</dbReference>
<dbReference type="GO" id="GO:0005634">
    <property type="term" value="C:nucleus"/>
    <property type="evidence" value="ECO:0007669"/>
    <property type="project" value="UniProtKB-UniRule"/>
</dbReference>
<reference evidence="6 7" key="1">
    <citation type="submission" date="2024-01" db="EMBL/GenBank/DDBJ databases">
        <title>A draft genome for a cacao thread blight-causing isolate of Paramarasmius palmivorus.</title>
        <authorList>
            <person name="Baruah I.K."/>
            <person name="Bukari Y."/>
            <person name="Amoako-Attah I."/>
            <person name="Meinhardt L.W."/>
            <person name="Bailey B.A."/>
            <person name="Cohen S.P."/>
        </authorList>
    </citation>
    <scope>NUCLEOTIDE SEQUENCE [LARGE SCALE GENOMIC DNA]</scope>
    <source>
        <strain evidence="6 7">GH-12</strain>
    </source>
</reference>
<sequence>MLTTRSRIQGWEPARSEGDEVILSSQPCQIFTFNVAGVSADTPHTYSESSTSSSSCFRQDMQPVSEAPNPRKGSPGWIPRPRNPFIIFRCDYVRKHSGSKASDKSLSKRAAEAWRCLPAKDKEYYLRLADDAKVAHERMYPDYVYKPRKRVASGPVGCKSSSRKHHPYPTGQRSCAKSQQPVSLKNDGADSSRRRSTSLPLKTPSIPFLVRPEPPTHAARRAMSVEKSTTQAQNSPVDTSIDGTEGTVTAVADMVIPEPSEGDGVGYGTSPLDAVSSSLTSWDGVYYQSSNAQVMPFEPYWPPDSTCTSPSTASTTHHYCYDEAHTGETHVIGQQPWQHETYTTKQYPYYTAYPYDTQLGEVSLHAAARGYALGNFERGMNEYAATNGDCLAFDMSYEEEQKVFEGFIRF</sequence>
<evidence type="ECO:0000256" key="3">
    <source>
        <dbReference type="PROSITE-ProRule" id="PRU00267"/>
    </source>
</evidence>
<evidence type="ECO:0000256" key="1">
    <source>
        <dbReference type="ARBA" id="ARBA00023125"/>
    </source>
</evidence>
<dbReference type="Pfam" id="PF00505">
    <property type="entry name" value="HMG_box"/>
    <property type="match status" value="1"/>
</dbReference>
<dbReference type="AlphaFoldDB" id="A0AAW0CHD6"/>
<evidence type="ECO:0000313" key="6">
    <source>
        <dbReference type="EMBL" id="KAK7037562.1"/>
    </source>
</evidence>
<dbReference type="PANTHER" id="PTHR10270">
    <property type="entry name" value="SOX TRANSCRIPTION FACTOR"/>
    <property type="match status" value="1"/>
</dbReference>
<evidence type="ECO:0000256" key="4">
    <source>
        <dbReference type="SAM" id="MobiDB-lite"/>
    </source>
</evidence>
<feature type="domain" description="HMG box" evidence="5">
    <location>
        <begin position="78"/>
        <end position="144"/>
    </location>
</feature>
<evidence type="ECO:0000259" key="5">
    <source>
        <dbReference type="PROSITE" id="PS50118"/>
    </source>
</evidence>